<dbReference type="InterPro" id="IPR009027">
    <property type="entry name" value="Ribosomal_bL9/RNase_H1_N"/>
</dbReference>
<sequence length="218" mass="24679">MEGKYSHYAVRAGKVPSIYTSWEEDELQVLGFSLDKFKGFLKISSRPCTPNAETGYWVAGGGLTLIGLSGSGNVDYVPETQLGDFLIAEDIKLSLVRACMKLSMGCPMFEGKEFYLQYGVRMFYFSAALRCKERGVNLEVEGCVCAAQSRAREDAAHKLLDMLWRHTGNSIMDFNYRRFCAAQQHVQELQEVHDREVVESVRELEAQCGALWKEIENY</sequence>
<evidence type="ECO:0000259" key="1">
    <source>
        <dbReference type="Pfam" id="PF01693"/>
    </source>
</evidence>
<organism evidence="2 3">
    <name type="scientific">Stylosanthes scabra</name>
    <dbReference type="NCBI Taxonomy" id="79078"/>
    <lineage>
        <taxon>Eukaryota</taxon>
        <taxon>Viridiplantae</taxon>
        <taxon>Streptophyta</taxon>
        <taxon>Embryophyta</taxon>
        <taxon>Tracheophyta</taxon>
        <taxon>Spermatophyta</taxon>
        <taxon>Magnoliopsida</taxon>
        <taxon>eudicotyledons</taxon>
        <taxon>Gunneridae</taxon>
        <taxon>Pentapetalae</taxon>
        <taxon>rosids</taxon>
        <taxon>fabids</taxon>
        <taxon>Fabales</taxon>
        <taxon>Fabaceae</taxon>
        <taxon>Papilionoideae</taxon>
        <taxon>50 kb inversion clade</taxon>
        <taxon>dalbergioids sensu lato</taxon>
        <taxon>Dalbergieae</taxon>
        <taxon>Pterocarpus clade</taxon>
        <taxon>Stylosanthes</taxon>
    </lineage>
</organism>
<name>A0ABU6ZW93_9FABA</name>
<dbReference type="InterPro" id="IPR037056">
    <property type="entry name" value="RNase_H1_N_sf"/>
</dbReference>
<reference evidence="2 3" key="1">
    <citation type="journal article" date="2023" name="Plants (Basel)">
        <title>Bridging the Gap: Combining Genomics and Transcriptomics Approaches to Understand Stylosanthes scabra, an Orphan Legume from the Brazilian Caatinga.</title>
        <authorList>
            <person name="Ferreira-Neto J.R.C."/>
            <person name="da Silva M.D."/>
            <person name="Binneck E."/>
            <person name="de Melo N.F."/>
            <person name="da Silva R.H."/>
            <person name="de Melo A.L.T.M."/>
            <person name="Pandolfi V."/>
            <person name="Bustamante F.O."/>
            <person name="Brasileiro-Vidal A.C."/>
            <person name="Benko-Iseppon A.M."/>
        </authorList>
    </citation>
    <scope>NUCLEOTIDE SEQUENCE [LARGE SCALE GENOMIC DNA]</scope>
    <source>
        <tissue evidence="2">Leaves</tissue>
    </source>
</reference>
<dbReference type="SUPFAM" id="SSF55658">
    <property type="entry name" value="L9 N-domain-like"/>
    <property type="match status" value="1"/>
</dbReference>
<dbReference type="EMBL" id="JASCZI010274992">
    <property type="protein sequence ID" value="MED6226308.1"/>
    <property type="molecule type" value="Genomic_DNA"/>
</dbReference>
<feature type="domain" description="Ribonuclease H1 N-terminal" evidence="1">
    <location>
        <begin position="8"/>
        <end position="41"/>
    </location>
</feature>
<dbReference type="Gene3D" id="3.40.970.10">
    <property type="entry name" value="Ribonuclease H1, N-terminal domain"/>
    <property type="match status" value="1"/>
</dbReference>
<dbReference type="Pfam" id="PF01693">
    <property type="entry name" value="Cauli_VI"/>
    <property type="match status" value="1"/>
</dbReference>
<evidence type="ECO:0000313" key="2">
    <source>
        <dbReference type="EMBL" id="MED6226308.1"/>
    </source>
</evidence>
<evidence type="ECO:0000313" key="3">
    <source>
        <dbReference type="Proteomes" id="UP001341840"/>
    </source>
</evidence>
<comment type="caution">
    <text evidence="2">The sequence shown here is derived from an EMBL/GenBank/DDBJ whole genome shotgun (WGS) entry which is preliminary data.</text>
</comment>
<dbReference type="InterPro" id="IPR011320">
    <property type="entry name" value="RNase_H1_N"/>
</dbReference>
<accession>A0ABU6ZW93</accession>
<keyword evidence="3" id="KW-1185">Reference proteome</keyword>
<proteinExistence type="predicted"/>
<gene>
    <name evidence="2" type="ORF">PIB30_102310</name>
</gene>
<dbReference type="Proteomes" id="UP001341840">
    <property type="component" value="Unassembled WGS sequence"/>
</dbReference>
<protein>
    <recommendedName>
        <fullName evidence="1">Ribonuclease H1 N-terminal domain-containing protein</fullName>
    </recommendedName>
</protein>